<dbReference type="InterPro" id="IPR045031">
    <property type="entry name" value="DHP_synth-like"/>
</dbReference>
<dbReference type="EMBL" id="DS178303">
    <property type="protein sequence ID" value="EFP86899.2"/>
    <property type="molecule type" value="Genomic_DNA"/>
</dbReference>
<dbReference type="InterPro" id="IPR011005">
    <property type="entry name" value="Dihydropteroate_synth-like_sf"/>
</dbReference>
<dbReference type="PANTHER" id="PTHR20941">
    <property type="entry name" value="FOLATE SYNTHESIS PROTEINS"/>
    <property type="match status" value="1"/>
</dbReference>
<organism evidence="2 3">
    <name type="scientific">Puccinia graminis f. sp. tritici (strain CRL 75-36-700-3 / race SCCL)</name>
    <name type="common">Black stem rust fungus</name>
    <dbReference type="NCBI Taxonomy" id="418459"/>
    <lineage>
        <taxon>Eukaryota</taxon>
        <taxon>Fungi</taxon>
        <taxon>Dikarya</taxon>
        <taxon>Basidiomycota</taxon>
        <taxon>Pucciniomycotina</taxon>
        <taxon>Pucciniomycetes</taxon>
        <taxon>Pucciniales</taxon>
        <taxon>Pucciniaceae</taxon>
        <taxon>Puccinia</taxon>
    </lineage>
</organism>
<gene>
    <name evidence="2" type="ORF">PGTG_12640</name>
</gene>
<dbReference type="GO" id="GO:0005740">
    <property type="term" value="C:mitochondrial envelope"/>
    <property type="evidence" value="ECO:0000318"/>
    <property type="project" value="GO_Central"/>
</dbReference>
<evidence type="ECO:0000313" key="2">
    <source>
        <dbReference type="EMBL" id="EFP86899.2"/>
    </source>
</evidence>
<dbReference type="PANTHER" id="PTHR20941:SF1">
    <property type="entry name" value="FOLIC ACID SYNTHESIS PROTEIN FOL1"/>
    <property type="match status" value="1"/>
</dbReference>
<sequence>MDSPSPRLKWLKPRWIIHPGLGRIATKKYSSGKHSNGSKISSNALQSLSHHDPSTRVFDSSFDNLTIPHIGIIERQFVLDPLIESVDPSREFVATQTIHPETGTPIEALVADLKQKTSSSAETTGRGSVRKTHLIRGPGCQTLDLISRTHLMSIVNCTPDSFLDGGASLAVEDAVRNSLDGRDGDRTDRTRDQAATIAGATIVNDVSGGEADEAMLATVARFDVPYMLMRMRGKPRTMTQLTSYQDRDVVAGVRRELAAKVSNAGSWNLIIDPGFGFDKDLAGNYQDCLRGFPILVGLSRKQFLAKLLTLPPPGTTTTTTPPPPLLRPDQQLIPAIVASTIAICNGAHLTRAHDTKIIKKVINIVGGIRAFNSF</sequence>
<keyword evidence="3" id="KW-1185">Reference proteome</keyword>
<dbReference type="InParanoid" id="E3KRH4"/>
<dbReference type="KEGG" id="pgr:PGTG_12640"/>
<dbReference type="HOGENOM" id="CLU_739955_0_0_1"/>
<protein>
    <recommendedName>
        <fullName evidence="1">Pterin-binding domain-containing protein</fullName>
    </recommendedName>
</protein>
<dbReference type="GO" id="GO:0046654">
    <property type="term" value="P:tetrahydrofolate biosynthetic process"/>
    <property type="evidence" value="ECO:0000318"/>
    <property type="project" value="GO_Central"/>
</dbReference>
<reference evidence="3" key="2">
    <citation type="journal article" date="2011" name="Proc. Natl. Acad. Sci. U.S.A.">
        <title>Obligate biotrophy features unraveled by the genomic analysis of rust fungi.</title>
        <authorList>
            <person name="Duplessis S."/>
            <person name="Cuomo C.A."/>
            <person name="Lin Y.-C."/>
            <person name="Aerts A."/>
            <person name="Tisserant E."/>
            <person name="Veneault-Fourrey C."/>
            <person name="Joly D.L."/>
            <person name="Hacquard S."/>
            <person name="Amselem J."/>
            <person name="Cantarel B.L."/>
            <person name="Chiu R."/>
            <person name="Coutinho P.M."/>
            <person name="Feau N."/>
            <person name="Field M."/>
            <person name="Frey P."/>
            <person name="Gelhaye E."/>
            <person name="Goldberg J."/>
            <person name="Grabherr M.G."/>
            <person name="Kodira C.D."/>
            <person name="Kohler A."/>
            <person name="Kuees U."/>
            <person name="Lindquist E.A."/>
            <person name="Lucas S.M."/>
            <person name="Mago R."/>
            <person name="Mauceli E."/>
            <person name="Morin E."/>
            <person name="Murat C."/>
            <person name="Pangilinan J.L."/>
            <person name="Park R."/>
            <person name="Pearson M."/>
            <person name="Quesneville H."/>
            <person name="Rouhier N."/>
            <person name="Sakthikumar S."/>
            <person name="Salamov A.A."/>
            <person name="Schmutz J."/>
            <person name="Selles B."/>
            <person name="Shapiro H."/>
            <person name="Tanguay P."/>
            <person name="Tuskan G.A."/>
            <person name="Henrissat B."/>
            <person name="Van de Peer Y."/>
            <person name="Rouze P."/>
            <person name="Ellis J.G."/>
            <person name="Dodds P.N."/>
            <person name="Schein J.E."/>
            <person name="Zhong S."/>
            <person name="Hamelin R.C."/>
            <person name="Grigoriev I.V."/>
            <person name="Szabo L.J."/>
            <person name="Martin F."/>
        </authorList>
    </citation>
    <scope>NUCLEOTIDE SEQUENCE [LARGE SCALE GENOMIC DNA]</scope>
    <source>
        <strain evidence="3">CRL 75-36-700-3 / race SCCL</strain>
    </source>
</reference>
<dbReference type="VEuPathDB" id="FungiDB:PGTG_12640"/>
<dbReference type="OrthoDB" id="615426at2759"/>
<evidence type="ECO:0000259" key="1">
    <source>
        <dbReference type="PROSITE" id="PS50972"/>
    </source>
</evidence>
<dbReference type="GO" id="GO:0004156">
    <property type="term" value="F:dihydropteroate synthase activity"/>
    <property type="evidence" value="ECO:0000318"/>
    <property type="project" value="GO_Central"/>
</dbReference>
<dbReference type="PROSITE" id="PS50972">
    <property type="entry name" value="PTERIN_BINDING"/>
    <property type="match status" value="1"/>
</dbReference>
<dbReference type="Proteomes" id="UP000008783">
    <property type="component" value="Unassembled WGS sequence"/>
</dbReference>
<reference key="1">
    <citation type="submission" date="2007-01" db="EMBL/GenBank/DDBJ databases">
        <title>The Genome Sequence of Puccinia graminis f. sp. tritici Strain CRL 75-36-700-3.</title>
        <authorList>
            <consortium name="The Broad Institute Genome Sequencing Platform"/>
            <person name="Birren B."/>
            <person name="Lander E."/>
            <person name="Galagan J."/>
            <person name="Nusbaum C."/>
            <person name="Devon K."/>
            <person name="Cuomo C."/>
            <person name="Jaffe D."/>
            <person name="Butler J."/>
            <person name="Alvarez P."/>
            <person name="Gnerre S."/>
            <person name="Grabherr M."/>
            <person name="Mauceli E."/>
            <person name="Brockman W."/>
            <person name="Young S."/>
            <person name="LaButti K."/>
            <person name="Sykes S."/>
            <person name="DeCaprio D."/>
            <person name="Crawford M."/>
            <person name="Koehrsen M."/>
            <person name="Engels R."/>
            <person name="Montgomery P."/>
            <person name="Pearson M."/>
            <person name="Howarth C."/>
            <person name="Larson L."/>
            <person name="White J."/>
            <person name="Zeng Q."/>
            <person name="Kodira C."/>
            <person name="Yandava C."/>
            <person name="Alvarado L."/>
            <person name="O'Leary S."/>
            <person name="Szabo L."/>
            <person name="Dean R."/>
            <person name="Schein J."/>
        </authorList>
    </citation>
    <scope>NUCLEOTIDE SEQUENCE</scope>
    <source>
        <strain>CRL 75-36-700-3</strain>
    </source>
</reference>
<dbReference type="SUPFAM" id="SSF51717">
    <property type="entry name" value="Dihydropteroate synthetase-like"/>
    <property type="match status" value="1"/>
</dbReference>
<dbReference type="FunCoup" id="E3KRH4">
    <property type="interactions" value="176"/>
</dbReference>
<dbReference type="AlphaFoldDB" id="E3KRH4"/>
<dbReference type="Gene3D" id="3.30.70.560">
    <property type="entry name" value="7,8-Dihydro-6-hydroxymethylpterin-pyrophosphokinase HPPK"/>
    <property type="match status" value="1"/>
</dbReference>
<dbReference type="Pfam" id="PF00809">
    <property type="entry name" value="Pterin_bind"/>
    <property type="match status" value="1"/>
</dbReference>
<dbReference type="GeneID" id="10541651"/>
<dbReference type="InterPro" id="IPR035907">
    <property type="entry name" value="Hppk_sf"/>
</dbReference>
<feature type="domain" description="Pterin-binding" evidence="1">
    <location>
        <begin position="80"/>
        <end position="363"/>
    </location>
</feature>
<evidence type="ECO:0000313" key="3">
    <source>
        <dbReference type="Proteomes" id="UP000008783"/>
    </source>
</evidence>
<dbReference type="STRING" id="418459.E3KRH4"/>
<proteinExistence type="predicted"/>
<name>E3KRH4_PUCGT</name>
<dbReference type="Gene3D" id="3.20.20.20">
    <property type="entry name" value="Dihydropteroate synthase-like"/>
    <property type="match status" value="1"/>
</dbReference>
<dbReference type="InterPro" id="IPR000489">
    <property type="entry name" value="Pterin-binding_dom"/>
</dbReference>
<accession>E3KRH4</accession>
<dbReference type="RefSeq" id="XP_003331318.2">
    <property type="nucleotide sequence ID" value="XM_003331270.2"/>
</dbReference>